<evidence type="ECO:0000313" key="1">
    <source>
        <dbReference type="EMBL" id="SDX82084.1"/>
    </source>
</evidence>
<proteinExistence type="predicted"/>
<dbReference type="AlphaFoldDB" id="A0A1H3EVX9"/>
<name>A0A1H3EVX9_9ACTN</name>
<dbReference type="EMBL" id="FNOT01000003">
    <property type="protein sequence ID" value="SDX82084.1"/>
    <property type="molecule type" value="Genomic_DNA"/>
</dbReference>
<evidence type="ECO:0008006" key="3">
    <source>
        <dbReference type="Google" id="ProtNLM"/>
    </source>
</evidence>
<reference evidence="2" key="1">
    <citation type="submission" date="2016-10" db="EMBL/GenBank/DDBJ databases">
        <authorList>
            <person name="Varghese N."/>
            <person name="Submissions S."/>
        </authorList>
    </citation>
    <scope>NUCLEOTIDE SEQUENCE [LARGE SCALE GENOMIC DNA]</scope>
    <source>
        <strain evidence="2">DSM 45422</strain>
    </source>
</reference>
<accession>A0A1H3EVX9</accession>
<protein>
    <recommendedName>
        <fullName evidence="3">AMP-binding enzyme C-terminal domain-containing protein</fullName>
    </recommendedName>
</protein>
<evidence type="ECO:0000313" key="2">
    <source>
        <dbReference type="Proteomes" id="UP000198921"/>
    </source>
</evidence>
<gene>
    <name evidence="1" type="ORF">SAMN05660209_01367</name>
</gene>
<dbReference type="Proteomes" id="UP000198921">
    <property type="component" value="Unassembled WGS sequence"/>
</dbReference>
<sequence>MEGRADDVLRFPGVTLRPLTLRSVFVATPEVVEYQVRQTARGVHAAAVVAAALDRAGLADRLRTALAGAGLPDPVVTVETVTAVPVDARTGKAKRFLSLAPGTAS</sequence>
<dbReference type="SUPFAM" id="SSF56801">
    <property type="entry name" value="Acetyl-CoA synthetase-like"/>
    <property type="match status" value="1"/>
</dbReference>
<organism evidence="1 2">
    <name type="scientific">Geodermatophilus africanus</name>
    <dbReference type="NCBI Taxonomy" id="1137993"/>
    <lineage>
        <taxon>Bacteria</taxon>
        <taxon>Bacillati</taxon>
        <taxon>Actinomycetota</taxon>
        <taxon>Actinomycetes</taxon>
        <taxon>Geodermatophilales</taxon>
        <taxon>Geodermatophilaceae</taxon>
        <taxon>Geodermatophilus</taxon>
    </lineage>
</organism>
<keyword evidence="2" id="KW-1185">Reference proteome</keyword>